<dbReference type="AlphaFoldDB" id="A0A173WJ33"/>
<reference evidence="1 2" key="1">
    <citation type="submission" date="2015-09" db="EMBL/GenBank/DDBJ databases">
        <authorList>
            <consortium name="Pathogen Informatics"/>
        </authorList>
    </citation>
    <scope>NUCLEOTIDE SEQUENCE [LARGE SCALE GENOMIC DNA]</scope>
    <source>
        <strain evidence="1 2">2789STDY5608866</strain>
    </source>
</reference>
<sequence>MRKVDELRNVIANQFACEYKAYDFGEICNAFIDDLIRLMENSIKNEQGNF</sequence>
<dbReference type="Proteomes" id="UP000095439">
    <property type="component" value="Unassembled WGS sequence"/>
</dbReference>
<evidence type="ECO:0000313" key="1">
    <source>
        <dbReference type="EMBL" id="CUN38148.1"/>
    </source>
</evidence>
<name>A0A173WJ33_9FIRM</name>
<protein>
    <submittedName>
        <fullName evidence="1">Uncharacterized protein</fullName>
    </submittedName>
</protein>
<gene>
    <name evidence="1" type="ORF">ERS852423_00245</name>
</gene>
<dbReference type="EMBL" id="CYYY01000001">
    <property type="protein sequence ID" value="CUN38148.1"/>
    <property type="molecule type" value="Genomic_DNA"/>
</dbReference>
<evidence type="ECO:0000313" key="2">
    <source>
        <dbReference type="Proteomes" id="UP000095439"/>
    </source>
</evidence>
<proteinExistence type="predicted"/>
<organism evidence="1 2">
    <name type="scientific">Dorea longicatena</name>
    <dbReference type="NCBI Taxonomy" id="88431"/>
    <lineage>
        <taxon>Bacteria</taxon>
        <taxon>Bacillati</taxon>
        <taxon>Bacillota</taxon>
        <taxon>Clostridia</taxon>
        <taxon>Lachnospirales</taxon>
        <taxon>Lachnospiraceae</taxon>
        <taxon>Dorea</taxon>
    </lineage>
</organism>
<accession>A0A173WJ33</accession>